<feature type="region of interest" description="Disordered" evidence="6">
    <location>
        <begin position="219"/>
        <end position="238"/>
    </location>
</feature>
<organism evidence="8 9">
    <name type="scientific">Seminavis robusta</name>
    <dbReference type="NCBI Taxonomy" id="568900"/>
    <lineage>
        <taxon>Eukaryota</taxon>
        <taxon>Sar</taxon>
        <taxon>Stramenopiles</taxon>
        <taxon>Ochrophyta</taxon>
        <taxon>Bacillariophyta</taxon>
        <taxon>Bacillariophyceae</taxon>
        <taxon>Bacillariophycidae</taxon>
        <taxon>Naviculales</taxon>
        <taxon>Naviculaceae</taxon>
        <taxon>Seminavis</taxon>
    </lineage>
</organism>
<comment type="similarity">
    <text evidence="5">Belongs to the copper transporter (Ctr) (TC 1.A.56) family. SLC31A subfamily.</text>
</comment>
<keyword evidence="5" id="KW-0813">Transport</keyword>
<gene>
    <name evidence="8" type="ORF">SEMRO_63_G035790.1</name>
</gene>
<name>A0A9N8H4H4_9STRA</name>
<evidence type="ECO:0000256" key="4">
    <source>
        <dbReference type="ARBA" id="ARBA00023136"/>
    </source>
</evidence>
<keyword evidence="4 5" id="KW-0472">Membrane</keyword>
<evidence type="ECO:0000313" key="8">
    <source>
        <dbReference type="EMBL" id="CAB9499527.1"/>
    </source>
</evidence>
<dbReference type="Pfam" id="PF04145">
    <property type="entry name" value="Ctr"/>
    <property type="match status" value="1"/>
</dbReference>
<keyword evidence="5" id="KW-0186">Copper</keyword>
<dbReference type="Proteomes" id="UP001153069">
    <property type="component" value="Unassembled WGS sequence"/>
</dbReference>
<feature type="transmembrane region" description="Helical" evidence="5">
    <location>
        <begin position="166"/>
        <end position="187"/>
    </location>
</feature>
<accession>A0A9N8H4H4</accession>
<keyword evidence="7" id="KW-0732">Signal</keyword>
<dbReference type="GO" id="GO:0005375">
    <property type="term" value="F:copper ion transmembrane transporter activity"/>
    <property type="evidence" value="ECO:0007669"/>
    <property type="project" value="UniProtKB-UniRule"/>
</dbReference>
<dbReference type="EMBL" id="CAICTM010000062">
    <property type="protein sequence ID" value="CAB9499527.1"/>
    <property type="molecule type" value="Genomic_DNA"/>
</dbReference>
<dbReference type="GO" id="GO:0005886">
    <property type="term" value="C:plasma membrane"/>
    <property type="evidence" value="ECO:0007669"/>
    <property type="project" value="TreeGrafter"/>
</dbReference>
<evidence type="ECO:0000313" key="9">
    <source>
        <dbReference type="Proteomes" id="UP001153069"/>
    </source>
</evidence>
<keyword evidence="3 5" id="KW-1133">Transmembrane helix</keyword>
<reference evidence="8" key="1">
    <citation type="submission" date="2020-06" db="EMBL/GenBank/DDBJ databases">
        <authorList>
            <consortium name="Plant Systems Biology data submission"/>
        </authorList>
    </citation>
    <scope>NUCLEOTIDE SEQUENCE</scope>
    <source>
        <strain evidence="8">D6</strain>
    </source>
</reference>
<evidence type="ECO:0000256" key="3">
    <source>
        <dbReference type="ARBA" id="ARBA00022989"/>
    </source>
</evidence>
<keyword evidence="5" id="KW-0187">Copper transport</keyword>
<keyword evidence="2 5" id="KW-0812">Transmembrane</keyword>
<protein>
    <recommendedName>
        <fullName evidence="5">Copper transport protein</fullName>
    </recommendedName>
</protein>
<proteinExistence type="inferred from homology"/>
<dbReference type="PANTHER" id="PTHR12483:SF27">
    <property type="entry name" value="COPPER TRANSPORT PROTEIN CTR1"/>
    <property type="match status" value="1"/>
</dbReference>
<sequence>MALHRIRIWRQQVLFVFLLSVAVLFAISVESSIASQPQVSAATGMVAAESQVLQGDDNHHHHHDDSQNSTFCHGMYMTVFMDGFRWSLGMSSRGGSDHHGHDNSTKSLPPCLAYYVRSWQLNMPGKFRGACVYSFLLALLTEALSASRIALIDYLRHPGMLQQRKIILTLVYALQSWMGTLIMLVAMMYSIELFFSVVAGLVVGNYMFVREQGRRPPAMDQTRTVSASAERYSDTGSPAGTAAVAEQQFNCCASNQDANSQGMGSLGGLQMQTRKEE</sequence>
<evidence type="ECO:0000256" key="7">
    <source>
        <dbReference type="SAM" id="SignalP"/>
    </source>
</evidence>
<dbReference type="AlphaFoldDB" id="A0A9N8H4H4"/>
<evidence type="ECO:0000256" key="2">
    <source>
        <dbReference type="ARBA" id="ARBA00022692"/>
    </source>
</evidence>
<dbReference type="OrthoDB" id="161814at2759"/>
<feature type="signal peptide" evidence="7">
    <location>
        <begin position="1"/>
        <end position="34"/>
    </location>
</feature>
<comment type="caution">
    <text evidence="8">The sequence shown here is derived from an EMBL/GenBank/DDBJ whole genome shotgun (WGS) entry which is preliminary data.</text>
</comment>
<keyword evidence="9" id="KW-1185">Reference proteome</keyword>
<keyword evidence="5" id="KW-0406">Ion transport</keyword>
<feature type="transmembrane region" description="Helical" evidence="5">
    <location>
        <begin position="193"/>
        <end position="209"/>
    </location>
</feature>
<evidence type="ECO:0000256" key="6">
    <source>
        <dbReference type="SAM" id="MobiDB-lite"/>
    </source>
</evidence>
<evidence type="ECO:0000256" key="5">
    <source>
        <dbReference type="RuleBase" id="RU367022"/>
    </source>
</evidence>
<dbReference type="PANTHER" id="PTHR12483">
    <property type="entry name" value="SOLUTE CARRIER FAMILY 31 COPPER TRANSPORTERS"/>
    <property type="match status" value="1"/>
</dbReference>
<feature type="chain" id="PRO_5040261028" description="Copper transport protein" evidence="7">
    <location>
        <begin position="35"/>
        <end position="277"/>
    </location>
</feature>
<dbReference type="InterPro" id="IPR007274">
    <property type="entry name" value="Cop_transporter"/>
</dbReference>
<comment type="subcellular location">
    <subcellularLocation>
        <location evidence="1 5">Membrane</location>
        <topology evidence="1 5">Multi-pass membrane protein</topology>
    </subcellularLocation>
</comment>
<evidence type="ECO:0000256" key="1">
    <source>
        <dbReference type="ARBA" id="ARBA00004141"/>
    </source>
</evidence>
<feature type="transmembrane region" description="Helical" evidence="5">
    <location>
        <begin position="132"/>
        <end position="154"/>
    </location>
</feature>